<evidence type="ECO:0000256" key="2">
    <source>
        <dbReference type="SAM" id="Phobius"/>
    </source>
</evidence>
<dbReference type="GeneID" id="39876599"/>
<dbReference type="VEuPathDB" id="PiroplasmaDB:BOVATA_043220"/>
<comment type="caution">
    <text evidence="3">The sequence shown here is derived from an EMBL/GenBank/DDBJ whole genome shotgun (WGS) entry which is preliminary data.</text>
</comment>
<protein>
    <submittedName>
        <fullName evidence="3">Extracellular matrix-binding ebh, putative</fullName>
    </submittedName>
</protein>
<name>A0A2H6KIM0_9APIC</name>
<feature type="coiled-coil region" evidence="1">
    <location>
        <begin position="345"/>
        <end position="395"/>
    </location>
</feature>
<dbReference type="Proteomes" id="UP000236319">
    <property type="component" value="Unassembled WGS sequence"/>
</dbReference>
<keyword evidence="2" id="KW-0812">Transmembrane</keyword>
<dbReference type="RefSeq" id="XP_028869072.1">
    <property type="nucleotide sequence ID" value="XM_029013239.1"/>
</dbReference>
<keyword evidence="2" id="KW-0472">Membrane</keyword>
<evidence type="ECO:0000313" key="3">
    <source>
        <dbReference type="EMBL" id="GBE62829.1"/>
    </source>
</evidence>
<accession>A0A2H6KIM0</accession>
<feature type="transmembrane region" description="Helical" evidence="2">
    <location>
        <begin position="2630"/>
        <end position="2651"/>
    </location>
</feature>
<organism evidence="3 4">
    <name type="scientific">Babesia ovata</name>
    <dbReference type="NCBI Taxonomy" id="189622"/>
    <lineage>
        <taxon>Eukaryota</taxon>
        <taxon>Sar</taxon>
        <taxon>Alveolata</taxon>
        <taxon>Apicomplexa</taxon>
        <taxon>Aconoidasida</taxon>
        <taxon>Piroplasmida</taxon>
        <taxon>Babesiidae</taxon>
        <taxon>Babesia</taxon>
    </lineage>
</organism>
<reference evidence="3 4" key="1">
    <citation type="journal article" date="2017" name="BMC Genomics">
        <title>Whole-genome assembly of Babesia ovata and comparative genomics between closely related pathogens.</title>
        <authorList>
            <person name="Yamagishi J."/>
            <person name="Asada M."/>
            <person name="Hakimi H."/>
            <person name="Tanaka T.Q."/>
            <person name="Sugimoto C."/>
            <person name="Kawazu S."/>
        </authorList>
    </citation>
    <scope>NUCLEOTIDE SEQUENCE [LARGE SCALE GENOMIC DNA]</scope>
    <source>
        <strain evidence="3 4">Miyake</strain>
    </source>
</reference>
<keyword evidence="4" id="KW-1185">Reference proteome</keyword>
<dbReference type="EMBL" id="BDSA01000007">
    <property type="protein sequence ID" value="GBE62829.1"/>
    <property type="molecule type" value="Genomic_DNA"/>
</dbReference>
<keyword evidence="1" id="KW-0175">Coiled coil</keyword>
<gene>
    <name evidence="3" type="ORF">BOVATA_043220</name>
</gene>
<proteinExistence type="predicted"/>
<evidence type="ECO:0000256" key="1">
    <source>
        <dbReference type="SAM" id="Coils"/>
    </source>
</evidence>
<keyword evidence="2" id="KW-1133">Transmembrane helix</keyword>
<sequence length="2699" mass="301636">MSCHVFHGDSSSSHLPRPFCVPQLAPAYTQLAKVVPKSHASRQFTLNDVQNKPAAIGQAVQEIKAELKKLREKLKKEKGGPNDGVIDSLEDLKQHGLAQSAWNGKNVKGQTLSGLGKIHGDLQGQNTELGKQNKAIGEAIRDIRWQLLYLGFKVQNIFNDDDILDNLRRLKGRIGMKQNIGLEAIKNTIQQLQQKSFQQHPKTIGDAKQQIVDELTTLRGELHGKPGSDVITTLNDLQNSGLSATETWNVNSKNEKGLAKINSDLNNQQTALSNQPGEIGGGVQEITDELDSLRETLNTEVTDKLKKLKEHGLTDGNTPWTIDDKNLNGIQKITTDIIAIKDKDVDQVKDKLKELCTEIRTITREAKRDLEHVKKDRLEYELTGIKDQLHNLQIRLVSGPIQACREFINKDADRFARECIASLTAFVNGQVATAIDDITAFARQQYVSNIKEALEAFARKVEEELRELPNEISRDLYLGYKGLIKYMYGPLSSDFTGREESVPQLSSAFRELYEQVQTYLLGEIGREADEQNRKKNPALPPSEEPYNSKLNEVYDALTKLLTYLKDNDTFDHRLTELLRNLTDALSGVKPESFARPSSPVLDGLVEGLTKFTAEFTCAYVSRYAGAQFTDEEGEKCAKVFLTLLPTLCDAFNRLWEQCNKGGKWRDMKINATSKLGAFLQRSGYKVSTSATLQDGELRDDCIGHDVYVLVSQKIEETENNAHLKKCLSLQHACNLLGILKCLCTHLTEYYQTCHLKVHPSPRPPCSVYEMLVWCCGLTYNAVHLTVTHDALPSLFEADEQDSTDTGVSVTDLSSLALKAHPRDITPASLTDALTEVCHRSHSVLTTLLGYGHADGIYACDFNTNPGGLLYPGDADALLCLLFDVIKRLHHQLHFLYRRCLYNARHGGWLDCWYGRDVGGSSWKCNTMQCANQMCDQQCNQTHNQICNQRCDQHPKCGVKSPLQSFLEDGLVGFLPHQLSADGTCVKCSGCDTKSPGLPCKTPMGLANITRLASRAGQGRSIMDVLGAFCGGASSPLARLCGYLTCLLTRPPRTPDDLFAFYYNFICEWSDGVEHRKAAFEDAVGDACFRQRGVTLDVSTIFRTKEHGTLPDMPHLTGDLFSLVKCNGTPRSAPSHPCGPYLKPLGHDVRATFSKAHAHLYLSWVVYLTETFYDFLQELLRDCERNCADATSNCHARSCANDCTAKRRPLAPNSTHTAHCPSIVDCDSTTPTLFRYGFVHRDVHSLAGSTSGHQGKRTCEDFCKTLQVAVKEMNPLHRLAHETIPEFLYRIRAPFLFCLVTLWLTAALYIAHSLLYRMDVLRIRSHLLTTRASHLVDVKALLTKGRKMLSLYKDVDYFDDDFHSQPAAIGKAVEQIKAQLGKLRGKLKNTNKDDAIKRLTDLKSFGLGDSEWILKDPTWNGTDSLKAIQNRVKFQNEQLGKQPEIITDAIEVIRGELSKVRIDMNNVFNTEDVVDLLQRLQRKIGHGGHAGLQGISYAIKNLREGPFTRNPDDIHKANEAIKGELTTLQNELQGAKPGSDVIKSLDDLKDTGLSGKDKWNGDKKGLSKIDTELQGQQNTLSSQPGVIEGGVQDIISELTKLQKQLSEQVTDKLQKLREHGLNNGGNNWTEDKTNVNGIQKITEDIETIKTRDVDNVKHHLIALCSAVRHNARDLRDILKDVKENLVGELTKIKDKFSDLLSEQVRPVIAEVRGFVKFLDNGKAQLIRELHAFVNKEVKAAEETLIREARRQCVSNIKELLKLFARKVEEELNPLPPLITEDLQMGYKGFMYDFQQRFVTHISPLKGALQLEALSTGFKRFQLALSGYISAEIRRVHSEESKKKNPVPQEPETLYTDKLVRVTLSLNALLEYIRTEDTFDHRLQALLRSLTDALSHLKPESFARPSSPVLDGLVEGLTKFAAEFTCAYVSTYAGAQFTADLLKHETLTETVRSQGTKSVTVRNVTKLTPYGAMCAKVFLTMLPTLCDALRRLWEQCGKDGSWRDLNINSSSNLGTFLHRSGYRVATSPSDQDGELRDDCNGHDVYVLVSQNITDTENNAHLQKCLSLRHACNLLDLLQCLCTHLHQYYRTCHLKVHPSPRPPCSIYEMLTWCCGLPHNAVYLGLNSEALPLLFEAEEPDSWDSDVPLMNLSSLALKAHPRDITPASLTDALTEVCHRSHSVLTTLLGYGHADGIYACDFNTNPGGLLYPGDADALLCLLFDVLRRLHHQLYFLYRRCLYNARHGGWLDCWYGRDVGGSSWKCNTMQCANQMCDQQCNQTHNQICNQRCDQHPKCGVKSPLQSFLEDGLVGFLPHQLSADGTCVKCSGCDTKSPGLPCKTPMGLSNITRLASRASQGRHIMDVLGALCGGASSPLARLCGYLTCLLTRPPRTPDDLFAFYYNFICEWRSSGEHRKAAFEDAVGDACFRQRGVTLDVSTIFRTSNHGSVPEMPHLTGDLFSLVKCNGTPRSAPSHPCGPYLKPLGHDVRATFSKAHAHLYLSWVVYLTETFYDFLQELLRDCERNCADATSTCHARSCDNQCQAKRRPLAPSSNHTADCPSIADCDSTTPTLFRYGFALRDVHSLAGSTSGQQSKRTCEDFCTALQVAVKELNPLHKLAHETIPEYLYRIRAPFLFAIIALWLTAALYIAHSLLYRMDVLRIRSHLLTTRASHLIDVKALLAGSRRMLSLYKDVDYFDEDLNS</sequence>
<evidence type="ECO:0000313" key="4">
    <source>
        <dbReference type="Proteomes" id="UP000236319"/>
    </source>
</evidence>